<dbReference type="Gene3D" id="3.90.70.10">
    <property type="entry name" value="Cysteine proteinases"/>
    <property type="match status" value="1"/>
</dbReference>
<comment type="caution">
    <text evidence="1">The sequence shown here is derived from an EMBL/GenBank/DDBJ whole genome shotgun (WGS) entry which is preliminary data.</text>
</comment>
<protein>
    <submittedName>
        <fullName evidence="1">Uncharacterized protein</fullName>
    </submittedName>
</protein>
<dbReference type="RefSeq" id="WP_130342475.1">
    <property type="nucleotide sequence ID" value="NZ_SGWQ01000001.1"/>
</dbReference>
<dbReference type="SUPFAM" id="SSF140453">
    <property type="entry name" value="EsxAB dimer-like"/>
    <property type="match status" value="1"/>
</dbReference>
<dbReference type="EMBL" id="SGWQ01000001">
    <property type="protein sequence ID" value="RZS44845.1"/>
    <property type="molecule type" value="Genomic_DNA"/>
</dbReference>
<name>A0A4Q7L680_9PSEU</name>
<organism evidence="1 2">
    <name type="scientific">Herbihabitans rhizosphaerae</name>
    <dbReference type="NCBI Taxonomy" id="1872711"/>
    <lineage>
        <taxon>Bacteria</taxon>
        <taxon>Bacillati</taxon>
        <taxon>Actinomycetota</taxon>
        <taxon>Actinomycetes</taxon>
        <taxon>Pseudonocardiales</taxon>
        <taxon>Pseudonocardiaceae</taxon>
        <taxon>Herbihabitans</taxon>
    </lineage>
</organism>
<evidence type="ECO:0000313" key="1">
    <source>
        <dbReference type="EMBL" id="RZS44845.1"/>
    </source>
</evidence>
<dbReference type="AlphaFoldDB" id="A0A4Q7L680"/>
<dbReference type="Proteomes" id="UP000294257">
    <property type="component" value="Unassembled WGS sequence"/>
</dbReference>
<evidence type="ECO:0000313" key="2">
    <source>
        <dbReference type="Proteomes" id="UP000294257"/>
    </source>
</evidence>
<accession>A0A4Q7L680</accession>
<dbReference type="OrthoDB" id="4512149at2"/>
<keyword evidence="2" id="KW-1185">Reference proteome</keyword>
<reference evidence="1 2" key="1">
    <citation type="submission" date="2019-02" db="EMBL/GenBank/DDBJ databases">
        <title>Genomic Encyclopedia of Type Strains, Phase IV (KMG-IV): sequencing the most valuable type-strain genomes for metagenomic binning, comparative biology and taxonomic classification.</title>
        <authorList>
            <person name="Goeker M."/>
        </authorList>
    </citation>
    <scope>NUCLEOTIDE SEQUENCE [LARGE SCALE GENOMIC DNA]</scope>
    <source>
        <strain evidence="1 2">DSM 101727</strain>
    </source>
</reference>
<proteinExistence type="predicted"/>
<sequence length="493" mass="52193">MSSDDYVQVGTLIRRLQNIGSLLNPLNVVDHVRTLIGVLSPPPGNPESLDSMARAYTAAANAIKPIGADVAKLGTSKLPEAWKGGAAQEATKVIAATAHAVDRTVPAFTTASTALTTLATSIRDQQKKYKDLIKELGDAAHDATSIGGLPIPDPVGMGKLVGKVGTVINGLIEVYTASLNAADAAAASFADVKGQALAAAAVKGGLAADDAVVLADMKIKTLNGDGFDDGLLNTAQLKRAGEKLAALSPEDRAKFQGLLDNAKTDTQRAWLMKALAAGHGVDKLGPFADKIRDKDDKWLDEHLSLIDRGGTGEQYRGNTTLVEQLDPTTCGSTALIMAKAENDPLYALGLTEGDFHKNFEAEQKKVHDNTNTLWPEAAGTSPWGMTDWMNKNAGNGVEYEYRWADDTNQRDISPTMRDVSSAVDNGHQVPLLVGDNEPRHYVLAVGHSGDQIMIYDPSSGETKPIPRSDFLDGKLGDNTGGFKHVQGAVLPKG</sequence>
<dbReference type="InterPro" id="IPR036689">
    <property type="entry name" value="ESAT-6-like_sf"/>
</dbReference>
<gene>
    <name evidence="1" type="ORF">EV193_101725</name>
</gene>